<feature type="transmembrane region" description="Helical" evidence="1">
    <location>
        <begin position="33"/>
        <end position="55"/>
    </location>
</feature>
<organism evidence="2 3">
    <name type="scientific">Labedella phragmitis</name>
    <dbReference type="NCBI Taxonomy" id="2498849"/>
    <lineage>
        <taxon>Bacteria</taxon>
        <taxon>Bacillati</taxon>
        <taxon>Actinomycetota</taxon>
        <taxon>Actinomycetes</taxon>
        <taxon>Micrococcales</taxon>
        <taxon>Microbacteriaceae</taxon>
        <taxon>Labedella</taxon>
    </lineage>
</organism>
<protein>
    <recommendedName>
        <fullName evidence="4">FtsX-like permease family protein</fullName>
    </recommendedName>
</protein>
<name>A0A3S3YVK9_9MICO</name>
<proteinExistence type="predicted"/>
<comment type="caution">
    <text evidence="2">The sequence shown here is derived from an EMBL/GenBank/DDBJ whole genome shotgun (WGS) entry which is preliminary data.</text>
</comment>
<dbReference type="OrthoDB" id="9837665at2"/>
<evidence type="ECO:0000313" key="3">
    <source>
        <dbReference type="Proteomes" id="UP000288547"/>
    </source>
</evidence>
<evidence type="ECO:0000313" key="2">
    <source>
        <dbReference type="EMBL" id="RWZ46052.1"/>
    </source>
</evidence>
<dbReference type="AlphaFoldDB" id="A0A3S3YVK9"/>
<keyword evidence="1" id="KW-0812">Transmembrane</keyword>
<dbReference type="EMBL" id="RZNB01000010">
    <property type="protein sequence ID" value="RWZ46052.1"/>
    <property type="molecule type" value="Genomic_DNA"/>
</dbReference>
<reference evidence="2 3" key="1">
    <citation type="submission" date="2018-12" db="EMBL/GenBank/DDBJ databases">
        <authorList>
            <person name="Li F."/>
        </authorList>
    </citation>
    <scope>NUCLEOTIDE SEQUENCE [LARGE SCALE GENOMIC DNA]</scope>
    <source>
        <strain evidence="2 3">11W25H-1</strain>
    </source>
</reference>
<keyword evidence="1" id="KW-0472">Membrane</keyword>
<keyword evidence="3" id="KW-1185">Reference proteome</keyword>
<dbReference type="RefSeq" id="WP_128496368.1">
    <property type="nucleotide sequence ID" value="NZ_RZNB01000010.1"/>
</dbReference>
<gene>
    <name evidence="2" type="ORF">ELQ90_16330</name>
</gene>
<sequence>MATLAGISTVTGSAVNAQENAEALRVVEVLLAAGFVIAAALAAWGASLCVAVTIEQRRRDVAILRTIRMDASATRSLIRSEAWTVGVIACALGIVVGSTGGWASWAVLAGVVGGSYEFVLGQ</sequence>
<accession>A0A3S3YVK9</accession>
<evidence type="ECO:0008006" key="4">
    <source>
        <dbReference type="Google" id="ProtNLM"/>
    </source>
</evidence>
<keyword evidence="1" id="KW-1133">Transmembrane helix</keyword>
<feature type="transmembrane region" description="Helical" evidence="1">
    <location>
        <begin position="76"/>
        <end position="96"/>
    </location>
</feature>
<dbReference type="Proteomes" id="UP000288547">
    <property type="component" value="Unassembled WGS sequence"/>
</dbReference>
<evidence type="ECO:0000256" key="1">
    <source>
        <dbReference type="SAM" id="Phobius"/>
    </source>
</evidence>